<keyword evidence="2" id="KW-1185">Reference proteome</keyword>
<reference evidence="1 2" key="1">
    <citation type="journal article" date="2019" name="Nat. Ecol. Evol.">
        <title>Megaphylogeny resolves global patterns of mushroom evolution.</title>
        <authorList>
            <person name="Varga T."/>
            <person name="Krizsan K."/>
            <person name="Foldi C."/>
            <person name="Dima B."/>
            <person name="Sanchez-Garcia M."/>
            <person name="Sanchez-Ramirez S."/>
            <person name="Szollosi G.J."/>
            <person name="Szarkandi J.G."/>
            <person name="Papp V."/>
            <person name="Albert L."/>
            <person name="Andreopoulos W."/>
            <person name="Angelini C."/>
            <person name="Antonin V."/>
            <person name="Barry K.W."/>
            <person name="Bougher N.L."/>
            <person name="Buchanan P."/>
            <person name="Buyck B."/>
            <person name="Bense V."/>
            <person name="Catcheside P."/>
            <person name="Chovatia M."/>
            <person name="Cooper J."/>
            <person name="Damon W."/>
            <person name="Desjardin D."/>
            <person name="Finy P."/>
            <person name="Geml J."/>
            <person name="Haridas S."/>
            <person name="Hughes K."/>
            <person name="Justo A."/>
            <person name="Karasinski D."/>
            <person name="Kautmanova I."/>
            <person name="Kiss B."/>
            <person name="Kocsube S."/>
            <person name="Kotiranta H."/>
            <person name="LaButti K.M."/>
            <person name="Lechner B.E."/>
            <person name="Liimatainen K."/>
            <person name="Lipzen A."/>
            <person name="Lukacs Z."/>
            <person name="Mihaltcheva S."/>
            <person name="Morgado L.N."/>
            <person name="Niskanen T."/>
            <person name="Noordeloos M.E."/>
            <person name="Ohm R.A."/>
            <person name="Ortiz-Santana B."/>
            <person name="Ovrebo C."/>
            <person name="Racz N."/>
            <person name="Riley R."/>
            <person name="Savchenko A."/>
            <person name="Shiryaev A."/>
            <person name="Soop K."/>
            <person name="Spirin V."/>
            <person name="Szebenyi C."/>
            <person name="Tomsovsky M."/>
            <person name="Tulloss R.E."/>
            <person name="Uehling J."/>
            <person name="Grigoriev I.V."/>
            <person name="Vagvolgyi C."/>
            <person name="Papp T."/>
            <person name="Martin F.M."/>
            <person name="Miettinen O."/>
            <person name="Hibbett D.S."/>
            <person name="Nagy L.G."/>
        </authorList>
    </citation>
    <scope>NUCLEOTIDE SEQUENCE [LARGE SCALE GENOMIC DNA]</scope>
    <source>
        <strain evidence="1 2">CBS 962.96</strain>
    </source>
</reference>
<dbReference type="AlphaFoldDB" id="A0A4S8LEI3"/>
<name>A0A4S8LEI3_DENBC</name>
<dbReference type="EMBL" id="ML179477">
    <property type="protein sequence ID" value="THU86838.1"/>
    <property type="molecule type" value="Genomic_DNA"/>
</dbReference>
<evidence type="ECO:0000313" key="1">
    <source>
        <dbReference type="EMBL" id="THU86838.1"/>
    </source>
</evidence>
<accession>A0A4S8LEI3</accession>
<protein>
    <submittedName>
        <fullName evidence="1">Uncharacterized protein</fullName>
    </submittedName>
</protein>
<organism evidence="1 2">
    <name type="scientific">Dendrothele bispora (strain CBS 962.96)</name>
    <dbReference type="NCBI Taxonomy" id="1314807"/>
    <lineage>
        <taxon>Eukaryota</taxon>
        <taxon>Fungi</taxon>
        <taxon>Dikarya</taxon>
        <taxon>Basidiomycota</taxon>
        <taxon>Agaricomycotina</taxon>
        <taxon>Agaricomycetes</taxon>
        <taxon>Agaricomycetidae</taxon>
        <taxon>Agaricales</taxon>
        <taxon>Agaricales incertae sedis</taxon>
        <taxon>Dendrothele</taxon>
    </lineage>
</organism>
<evidence type="ECO:0000313" key="2">
    <source>
        <dbReference type="Proteomes" id="UP000297245"/>
    </source>
</evidence>
<sequence length="194" mass="21661">MFIIVPSSRAQRDIVLSPVLTSPLQHQIYPIVFSKSFCVLSHKTPLSTAIRNLATAKSTKTKMDTTKSRFDSFPPVFLITASSYRVDFYPSSWYARYLLVLPGSSFFPLCPRLVVGKPFGADRVPLGSIDDQGSFIAAASVWSHELFLGSPFVALLIQSFAGSVRNTRGWDVSWLYLSVLVIRQRAVRVRLTRA</sequence>
<dbReference type="Proteomes" id="UP000297245">
    <property type="component" value="Unassembled WGS sequence"/>
</dbReference>
<proteinExistence type="predicted"/>
<gene>
    <name evidence="1" type="ORF">K435DRAFT_867866</name>
</gene>